<evidence type="ECO:0000256" key="1">
    <source>
        <dbReference type="SAM" id="SignalP"/>
    </source>
</evidence>
<reference evidence="2 3" key="1">
    <citation type="submission" date="2021-03" db="EMBL/GenBank/DDBJ databases">
        <title>Genomic Encyclopedia of Type Strains, Phase IV (KMG-IV): sequencing the most valuable type-strain genomes for metagenomic binning, comparative biology and taxonomic classification.</title>
        <authorList>
            <person name="Goeker M."/>
        </authorList>
    </citation>
    <scope>NUCLEOTIDE SEQUENCE [LARGE SCALE GENOMIC DNA]</scope>
    <source>
        <strain evidence="2 3">DSM 21600</strain>
    </source>
</reference>
<keyword evidence="3" id="KW-1185">Reference proteome</keyword>
<protein>
    <submittedName>
        <fullName evidence="2">Uncharacterized protein</fullName>
    </submittedName>
</protein>
<proteinExistence type="predicted"/>
<dbReference type="Proteomes" id="UP000759443">
    <property type="component" value="Unassembled WGS sequence"/>
</dbReference>
<evidence type="ECO:0000313" key="3">
    <source>
        <dbReference type="Proteomes" id="UP000759443"/>
    </source>
</evidence>
<comment type="caution">
    <text evidence="2">The sequence shown here is derived from an EMBL/GenBank/DDBJ whole genome shotgun (WGS) entry which is preliminary data.</text>
</comment>
<name>A0ABS4DXF0_9HYPH</name>
<dbReference type="EMBL" id="JAGGJU010000004">
    <property type="protein sequence ID" value="MBP1850361.1"/>
    <property type="molecule type" value="Genomic_DNA"/>
</dbReference>
<feature type="signal peptide" evidence="1">
    <location>
        <begin position="1"/>
        <end position="21"/>
    </location>
</feature>
<gene>
    <name evidence="2" type="ORF">J2Z17_001795</name>
</gene>
<organism evidence="2 3">
    <name type="scientific">Rhizobium halophytocola</name>
    <dbReference type="NCBI Taxonomy" id="735519"/>
    <lineage>
        <taxon>Bacteria</taxon>
        <taxon>Pseudomonadati</taxon>
        <taxon>Pseudomonadota</taxon>
        <taxon>Alphaproteobacteria</taxon>
        <taxon>Hyphomicrobiales</taxon>
        <taxon>Rhizobiaceae</taxon>
        <taxon>Rhizobium/Agrobacterium group</taxon>
        <taxon>Rhizobium</taxon>
    </lineage>
</organism>
<sequence length="102" mass="10995">MSKFLVMAAIVGLTCSSAALAAEPQSFSPIKLPGMQLADNDSVNVITRSDERQTERPGYRPGARTIYLCVIDDDKRCVTTPQRVGGVCRCSNMTGSGRVVTR</sequence>
<dbReference type="RefSeq" id="WP_209944003.1">
    <property type="nucleotide sequence ID" value="NZ_JAGGJU010000004.1"/>
</dbReference>
<accession>A0ABS4DXF0</accession>
<keyword evidence="1" id="KW-0732">Signal</keyword>
<feature type="chain" id="PRO_5046543690" evidence="1">
    <location>
        <begin position="22"/>
        <end position="102"/>
    </location>
</feature>
<evidence type="ECO:0000313" key="2">
    <source>
        <dbReference type="EMBL" id="MBP1850361.1"/>
    </source>
</evidence>